<keyword evidence="3" id="KW-1185">Reference proteome</keyword>
<feature type="non-terminal residue" evidence="2">
    <location>
        <position position="311"/>
    </location>
</feature>
<name>W2SS78_NECAM</name>
<protein>
    <submittedName>
        <fullName evidence="2">Uncharacterized protein</fullName>
    </submittedName>
</protein>
<evidence type="ECO:0000313" key="2">
    <source>
        <dbReference type="EMBL" id="ETN72604.1"/>
    </source>
</evidence>
<evidence type="ECO:0000256" key="1">
    <source>
        <dbReference type="SAM" id="MobiDB-lite"/>
    </source>
</evidence>
<feature type="region of interest" description="Disordered" evidence="1">
    <location>
        <begin position="1"/>
        <end position="21"/>
    </location>
</feature>
<dbReference type="KEGG" id="nai:NECAME_18771"/>
<evidence type="ECO:0000313" key="3">
    <source>
        <dbReference type="Proteomes" id="UP000053676"/>
    </source>
</evidence>
<gene>
    <name evidence="2" type="ORF">NECAME_18771</name>
</gene>
<sequence length="311" mass="33422">MHEHVGTPVGRRFHRGPQLRLGEREHVERTARRGNAAAAHDFDLCGAHHELLAHTQAHFVGRIGNGGSASSFDLADLAARARHVGQQTKVAVAARRGDHRAAGVNARTAQHAGVDGLLQGERGTAGVANGREAAQERALGLRARGQVDEIEVGLKDGRNRDRGEKRMPVHVDEARHHHLAAAVDHAAARRVLRVRRAPPQLRDAVAVDDEGHAVLQRRGLAVEQAKVRERRGLRGGRGAGLLRAAELGQHRAQQRCAHADQEAAPGKIGADAAIGELRERLVAQARGNRADRVAAAVDSGSHRSPVKKPMH</sequence>
<reference evidence="3" key="1">
    <citation type="journal article" date="2014" name="Nat. Genet.">
        <title>Genome of the human hookworm Necator americanus.</title>
        <authorList>
            <person name="Tang Y.T."/>
            <person name="Gao X."/>
            <person name="Rosa B.A."/>
            <person name="Abubucker S."/>
            <person name="Hallsworth-Pepin K."/>
            <person name="Martin J."/>
            <person name="Tyagi R."/>
            <person name="Heizer E."/>
            <person name="Zhang X."/>
            <person name="Bhonagiri-Palsikar V."/>
            <person name="Minx P."/>
            <person name="Warren W.C."/>
            <person name="Wang Q."/>
            <person name="Zhan B."/>
            <person name="Hotez P.J."/>
            <person name="Sternberg P.W."/>
            <person name="Dougall A."/>
            <person name="Gaze S.T."/>
            <person name="Mulvenna J."/>
            <person name="Sotillo J."/>
            <person name="Ranganathan S."/>
            <person name="Rabelo E.M."/>
            <person name="Wilson R.K."/>
            <person name="Felgner P.L."/>
            <person name="Bethony J."/>
            <person name="Hawdon J.M."/>
            <person name="Gasser R.B."/>
            <person name="Loukas A."/>
            <person name="Mitreva M."/>
        </authorList>
    </citation>
    <scope>NUCLEOTIDE SEQUENCE [LARGE SCALE GENOMIC DNA]</scope>
</reference>
<dbReference type="EMBL" id="KI663719">
    <property type="protein sequence ID" value="ETN72604.1"/>
    <property type="molecule type" value="Genomic_DNA"/>
</dbReference>
<proteinExistence type="predicted"/>
<accession>W2SS78</accession>
<organism evidence="2 3">
    <name type="scientific">Necator americanus</name>
    <name type="common">Human hookworm</name>
    <dbReference type="NCBI Taxonomy" id="51031"/>
    <lineage>
        <taxon>Eukaryota</taxon>
        <taxon>Metazoa</taxon>
        <taxon>Ecdysozoa</taxon>
        <taxon>Nematoda</taxon>
        <taxon>Chromadorea</taxon>
        <taxon>Rhabditida</taxon>
        <taxon>Rhabditina</taxon>
        <taxon>Rhabditomorpha</taxon>
        <taxon>Strongyloidea</taxon>
        <taxon>Ancylostomatidae</taxon>
        <taxon>Bunostominae</taxon>
        <taxon>Necator</taxon>
    </lineage>
</organism>
<dbReference type="AlphaFoldDB" id="W2SS78"/>
<dbReference type="Proteomes" id="UP000053676">
    <property type="component" value="Unassembled WGS sequence"/>
</dbReference>